<proteinExistence type="predicted"/>
<evidence type="ECO:0000313" key="2">
    <source>
        <dbReference type="Proteomes" id="UP000199569"/>
    </source>
</evidence>
<gene>
    <name evidence="1" type="ORF">SAMN02927923_01330</name>
</gene>
<dbReference type="EMBL" id="FMVJ01000004">
    <property type="protein sequence ID" value="SCY44929.1"/>
    <property type="molecule type" value="Genomic_DNA"/>
</dbReference>
<dbReference type="RefSeq" id="WP_091132309.1">
    <property type="nucleotide sequence ID" value="NZ_FMVJ01000004.1"/>
</dbReference>
<organism evidence="1 2">
    <name type="scientific">Microvirga guangxiensis</name>
    <dbReference type="NCBI Taxonomy" id="549386"/>
    <lineage>
        <taxon>Bacteria</taxon>
        <taxon>Pseudomonadati</taxon>
        <taxon>Pseudomonadota</taxon>
        <taxon>Alphaproteobacteria</taxon>
        <taxon>Hyphomicrobiales</taxon>
        <taxon>Methylobacteriaceae</taxon>
        <taxon>Microvirga</taxon>
    </lineage>
</organism>
<name>A0A1G5G0L4_9HYPH</name>
<dbReference type="STRING" id="549386.SAMN02927923_01330"/>
<keyword evidence="2" id="KW-1185">Reference proteome</keyword>
<protein>
    <submittedName>
        <fullName evidence="1">Uncharacterized protein</fullName>
    </submittedName>
</protein>
<sequence>MPINLGMLDEVSRDFAAYVAEHRPDWLAYARLLPISENSNLHHLEVEFPNQPGAEAQEPFWISTYGEEVTVGLDAHHAHFPWPKDYNGEDGRPAAMKYIHALMNEELVVVSFWDGTRIRCSSSEQPKNLSIYEEQPGGASELRIRSWRGSYNRTLRFDWDSYLKTIKGSPS</sequence>
<evidence type="ECO:0000313" key="1">
    <source>
        <dbReference type="EMBL" id="SCY44929.1"/>
    </source>
</evidence>
<reference evidence="1 2" key="1">
    <citation type="submission" date="2016-10" db="EMBL/GenBank/DDBJ databases">
        <authorList>
            <person name="de Groot N.N."/>
        </authorList>
    </citation>
    <scope>NUCLEOTIDE SEQUENCE [LARGE SCALE GENOMIC DNA]</scope>
    <source>
        <strain evidence="1 2">CGMCC 1.7666</strain>
    </source>
</reference>
<accession>A0A1G5G0L4</accession>
<dbReference type="AlphaFoldDB" id="A0A1G5G0L4"/>
<dbReference type="Proteomes" id="UP000199569">
    <property type="component" value="Unassembled WGS sequence"/>
</dbReference>
<dbReference type="OrthoDB" id="8481512at2"/>